<evidence type="ECO:0000256" key="1">
    <source>
        <dbReference type="SAM" id="Phobius"/>
    </source>
</evidence>
<reference evidence="3" key="1">
    <citation type="journal article" date="2019" name="Int. J. Syst. Evol. Microbiol.">
        <title>The Global Catalogue of Microorganisms (GCM) 10K type strain sequencing project: providing services to taxonomists for standard genome sequencing and annotation.</title>
        <authorList>
            <consortium name="The Broad Institute Genomics Platform"/>
            <consortium name="The Broad Institute Genome Sequencing Center for Infectious Disease"/>
            <person name="Wu L."/>
            <person name="Ma J."/>
        </authorList>
    </citation>
    <scope>NUCLEOTIDE SEQUENCE [LARGE SCALE GENOMIC DNA]</scope>
    <source>
        <strain evidence="3">JCM 16548</strain>
    </source>
</reference>
<proteinExistence type="predicted"/>
<keyword evidence="3" id="KW-1185">Reference proteome</keyword>
<sequence>MTGVLMAAFAGWAVYRGTDGAATTGFVAAAALFILLAIAGVMPSRIRSGDHEIELLEEVAEVVDPLANQMNREQLTASLDELDIKYSDSNTARAAKMRISEHRAFEWAAGESVELVAEALKYRVTYTKNQTESPFDMRLESIDSNVSIYVILRMTISSNAIKHIEKVSQRLADRLLIVSSPETSVRRFRELRDVHLSNERRGGRIAMAFDLGGIQFAMRWLADEVKMDDPTRPPKTYLL</sequence>
<gene>
    <name evidence="2" type="ORF">GCM10022204_00110</name>
</gene>
<feature type="transmembrane region" description="Helical" evidence="1">
    <location>
        <begin position="20"/>
        <end position="41"/>
    </location>
</feature>
<keyword evidence="1" id="KW-0812">Transmembrane</keyword>
<keyword evidence="1" id="KW-1133">Transmembrane helix</keyword>
<comment type="caution">
    <text evidence="2">The sequence shown here is derived from an EMBL/GenBank/DDBJ whole genome shotgun (WGS) entry which is preliminary data.</text>
</comment>
<accession>A0ABP7CJE4</accession>
<evidence type="ECO:0000313" key="3">
    <source>
        <dbReference type="Proteomes" id="UP001500051"/>
    </source>
</evidence>
<dbReference type="EMBL" id="BAAAYX010000001">
    <property type="protein sequence ID" value="GAA3689406.1"/>
    <property type="molecule type" value="Genomic_DNA"/>
</dbReference>
<dbReference type="Proteomes" id="UP001500051">
    <property type="component" value="Unassembled WGS sequence"/>
</dbReference>
<keyword evidence="1" id="KW-0472">Membrane</keyword>
<organism evidence="2 3">
    <name type="scientific">Microlunatus aurantiacus</name>
    <dbReference type="NCBI Taxonomy" id="446786"/>
    <lineage>
        <taxon>Bacteria</taxon>
        <taxon>Bacillati</taxon>
        <taxon>Actinomycetota</taxon>
        <taxon>Actinomycetes</taxon>
        <taxon>Propionibacteriales</taxon>
        <taxon>Propionibacteriaceae</taxon>
        <taxon>Microlunatus</taxon>
    </lineage>
</organism>
<name>A0ABP7CJE4_9ACTN</name>
<protein>
    <submittedName>
        <fullName evidence="2">Uncharacterized protein</fullName>
    </submittedName>
</protein>
<dbReference type="RefSeq" id="WP_344810219.1">
    <property type="nucleotide sequence ID" value="NZ_BAAAYX010000001.1"/>
</dbReference>
<evidence type="ECO:0000313" key="2">
    <source>
        <dbReference type="EMBL" id="GAA3689406.1"/>
    </source>
</evidence>